<dbReference type="Pfam" id="PF02645">
    <property type="entry name" value="DegV"/>
    <property type="match status" value="1"/>
</dbReference>
<dbReference type="SUPFAM" id="SSF82549">
    <property type="entry name" value="DAK1/DegV-like"/>
    <property type="match status" value="1"/>
</dbReference>
<dbReference type="NCBIfam" id="TIGR00762">
    <property type="entry name" value="DegV"/>
    <property type="match status" value="1"/>
</dbReference>
<name>A0A2K8NB46_9BACL</name>
<dbReference type="PANTHER" id="PTHR33434">
    <property type="entry name" value="DEGV DOMAIN-CONTAINING PROTEIN DR_1986-RELATED"/>
    <property type="match status" value="1"/>
</dbReference>
<dbReference type="AlphaFoldDB" id="A0A2K8NB46"/>
<proteinExistence type="predicted"/>
<dbReference type="InterPro" id="IPR043168">
    <property type="entry name" value="DegV_C"/>
</dbReference>
<organism evidence="2 3">
    <name type="scientific">Kyrpidia spormannii</name>
    <dbReference type="NCBI Taxonomy" id="2055160"/>
    <lineage>
        <taxon>Bacteria</taxon>
        <taxon>Bacillati</taxon>
        <taxon>Bacillota</taxon>
        <taxon>Bacilli</taxon>
        <taxon>Bacillales</taxon>
        <taxon>Alicyclobacillaceae</taxon>
        <taxon>Kyrpidia</taxon>
    </lineage>
</organism>
<dbReference type="GO" id="GO:0008289">
    <property type="term" value="F:lipid binding"/>
    <property type="evidence" value="ECO:0007669"/>
    <property type="project" value="UniProtKB-KW"/>
</dbReference>
<keyword evidence="1" id="KW-0446">Lipid-binding</keyword>
<evidence type="ECO:0000313" key="2">
    <source>
        <dbReference type="EMBL" id="ATY86037.1"/>
    </source>
</evidence>
<dbReference type="InterPro" id="IPR050270">
    <property type="entry name" value="DegV_domain_contain"/>
</dbReference>
<evidence type="ECO:0008006" key="4">
    <source>
        <dbReference type="Google" id="ProtNLM"/>
    </source>
</evidence>
<dbReference type="PANTHER" id="PTHR33434:SF2">
    <property type="entry name" value="FATTY ACID-BINDING PROTEIN TM_1468"/>
    <property type="match status" value="1"/>
</dbReference>
<keyword evidence="3" id="KW-1185">Reference proteome</keyword>
<dbReference type="InterPro" id="IPR003797">
    <property type="entry name" value="DegV"/>
</dbReference>
<dbReference type="OrthoDB" id="9780660at2"/>
<gene>
    <name evidence="2" type="ORF">CVV65_14780</name>
</gene>
<dbReference type="KEGG" id="kyr:CVV65_14780"/>
<dbReference type="Gene3D" id="3.40.50.10170">
    <property type="match status" value="1"/>
</dbReference>
<accession>A0A2K8NB46</accession>
<evidence type="ECO:0000313" key="3">
    <source>
        <dbReference type="Proteomes" id="UP000231932"/>
    </source>
</evidence>
<dbReference type="PROSITE" id="PS51482">
    <property type="entry name" value="DEGV"/>
    <property type="match status" value="1"/>
</dbReference>
<reference evidence="3" key="1">
    <citation type="submission" date="2017-11" db="EMBL/GenBank/DDBJ databases">
        <title>Complete Genome Sequence of Kyrpidia sp. Strain EA-1, a thermophilic, hydrogen-oxidizing Bacterium, isolated from the Azores.</title>
        <authorList>
            <person name="Reiner J.E."/>
            <person name="Lapp C.J."/>
            <person name="Bunk B."/>
            <person name="Gescher J."/>
        </authorList>
    </citation>
    <scope>NUCLEOTIDE SEQUENCE [LARGE SCALE GENOMIC DNA]</scope>
    <source>
        <strain evidence="3">EA-1</strain>
    </source>
</reference>
<evidence type="ECO:0000256" key="1">
    <source>
        <dbReference type="ARBA" id="ARBA00023121"/>
    </source>
</evidence>
<protein>
    <recommendedName>
        <fullName evidence="4">DegV family protein</fullName>
    </recommendedName>
</protein>
<dbReference type="RefSeq" id="WP_100668788.1">
    <property type="nucleotide sequence ID" value="NZ_CP024955.1"/>
</dbReference>
<dbReference type="Gene3D" id="3.30.1180.10">
    <property type="match status" value="1"/>
</dbReference>
<dbReference type="Proteomes" id="UP000231932">
    <property type="component" value="Chromosome"/>
</dbReference>
<sequence length="293" mass="31335">MVRVVMGGVHGQKPSFAVVVDSTAGIPEDRVQARGLTVVPLTVIIGDKAYREGVDLATREFYARLKQGAPPPTTSQPPVGEFVDVFSRLLEEYTGVVCIVLSSALSGTAQAARTAASQVSGLVAVVDSRFASYGMEVLAVEALKMAKAGRSPQECAKRLETLAGQLRAYFVVDDLNYLHRSGRLGAAQALMGTMLQVKPILTLEEGRLAVAEKVRTHRRAVERILERVEEAVAEGPQNICVIHSDREADAEALRQRVEGMAAEQPVPVRELGPVLGAHVGPGVLALLHYPAQG</sequence>
<dbReference type="EMBL" id="CP024955">
    <property type="protein sequence ID" value="ATY86037.1"/>
    <property type="molecule type" value="Genomic_DNA"/>
</dbReference>